<dbReference type="Gene3D" id="2.60.40.10">
    <property type="entry name" value="Immunoglobulins"/>
    <property type="match status" value="5"/>
</dbReference>
<dbReference type="InterPro" id="IPR013783">
    <property type="entry name" value="Ig-like_fold"/>
</dbReference>
<comment type="caution">
    <text evidence="1">The sequence shown here is derived from an EMBL/GenBank/DDBJ whole genome shotgun (WGS) entry which is preliminary data.</text>
</comment>
<evidence type="ECO:0000313" key="1">
    <source>
        <dbReference type="EMBL" id="OGZ06116.1"/>
    </source>
</evidence>
<accession>A0A1G2CXL4</accession>
<protein>
    <recommendedName>
        <fullName evidence="3">Abnormal spindle-like microcephaly-associated protein ASH domain-containing protein</fullName>
    </recommendedName>
</protein>
<sequence>MNYFYSLIFAVLFVITPLVSSAYDGAFLVPSWTNPLPTAVYAFSTSVIVTGSWQLPADWIGKIYVYQDALLGPDDSLLTQGTQMTDVGGNNGYTIDNTGGATTKTGTFSFDVGAQLPGLHNIHLEFWGGEVCAINKALNDLNGTNFIPSCPITADNAAFNIVWPARKYTVGNPLFPSMTVTPSSDPALNFLNVEFGSPQTLTFTIGNTGGQTLSGSISGITSPFSCSPSCNYAVNPNTSQNITIQYVPPPAPDSSDQTFVFSCVGASLGCAKVSASLPVVIVAQPSESRHVIANSVTNSVSPNIIVTPALVNYGSLNLGVPVADRPFVVKNTGGGYLNGVVSFSTPEYSCTGPCSYSVSAGGQTTIWVHYIPSVAGTFNDTATFGGGLGQVVALSSVVNDKPIILVGTTLIDFYAINGNKPVNVGSCKSYSSWVKNIGASTLSGSVTNVPLATPPMSDPTVNPLFTCTAGCTYNNLTNGQWQWFTIQYCPTINGTEAGTAILTNALNAPNTATINLTGRGNTQPIGTLSSSLIFGNVLINTTKQITFTIMNTGVGVLSGSVGALPVQFACDLGCTYNIPAGGSASVTLSFNPLLVQSYGGTVNFSGIGDFSVSGSGVQPIFQASWDNWPYYHSNKCPGATCLDPEIKDYDIGATTFTGNLNLAVQYKNFYLYAMNKGTGANITYSFPNTAHFKCIAVYYTGTVGAGGCSGTLLPFLSASYQYLFRPTYQFQPDAAGDFSEPLTITYDYGFGPQTKTVNLVGHSISAPFLDVSPTGIRTIVPNTPVGTNPSPKAVYTVTNLGVGPMDYSVTGIPVGSPFSCITNCSMVGLMPNTPVTVEFEFTPTDALTTIISPWFNSTGGNLQRTIKGTGSVSPVTGLVPPSIFYPDTNMGQFTNRTVRVTNSGLGTLSGVVTPVAPSGLDFFCITNCGYSLTAGQSTDSVSDPVIQFRPMQTGPLNATIDFSGGSNGVQSVSVFGTAIFAPIIDIRGADTNFGTVVITKYKDRVFTVKNSGTSDLGSGTFSVTGPFSCVDPVDPIDGLCHYSLNGGTEVTITIRFSPMTVGPASGAVSLSGVPIARFFVNGQGGQPVFIFREI</sequence>
<proteinExistence type="predicted"/>
<dbReference type="AlphaFoldDB" id="A0A1G2CXL4"/>
<dbReference type="NCBIfam" id="NF012200">
    <property type="entry name" value="choice_anch_D"/>
    <property type="match status" value="4"/>
</dbReference>
<reference evidence="1 2" key="1">
    <citation type="journal article" date="2016" name="Nat. Commun.">
        <title>Thousands of microbial genomes shed light on interconnected biogeochemical processes in an aquifer system.</title>
        <authorList>
            <person name="Anantharaman K."/>
            <person name="Brown C.T."/>
            <person name="Hug L.A."/>
            <person name="Sharon I."/>
            <person name="Castelle C.J."/>
            <person name="Probst A.J."/>
            <person name="Thomas B.C."/>
            <person name="Singh A."/>
            <person name="Wilkins M.J."/>
            <person name="Karaoz U."/>
            <person name="Brodie E.L."/>
            <person name="Williams K.H."/>
            <person name="Hubbard S.S."/>
            <person name="Banfield J.F."/>
        </authorList>
    </citation>
    <scope>NUCLEOTIDE SEQUENCE [LARGE SCALE GENOMIC DNA]</scope>
</reference>
<name>A0A1G2CXL4_9BACT</name>
<dbReference type="Proteomes" id="UP000177122">
    <property type="component" value="Unassembled WGS sequence"/>
</dbReference>
<dbReference type="EMBL" id="MHLI01000005">
    <property type="protein sequence ID" value="OGZ06116.1"/>
    <property type="molecule type" value="Genomic_DNA"/>
</dbReference>
<organism evidence="1 2">
    <name type="scientific">Candidatus Lloydbacteria bacterium RIFCSPHIGHO2_01_FULL_49_22</name>
    <dbReference type="NCBI Taxonomy" id="1798658"/>
    <lineage>
        <taxon>Bacteria</taxon>
        <taxon>Candidatus Lloydiibacteriota</taxon>
    </lineage>
</organism>
<evidence type="ECO:0000313" key="2">
    <source>
        <dbReference type="Proteomes" id="UP000177122"/>
    </source>
</evidence>
<gene>
    <name evidence="1" type="ORF">A2845_01725</name>
</gene>
<evidence type="ECO:0008006" key="3">
    <source>
        <dbReference type="Google" id="ProtNLM"/>
    </source>
</evidence>